<dbReference type="InterPro" id="IPR052031">
    <property type="entry name" value="Membrane_Transporter-Flippase"/>
</dbReference>
<evidence type="ECO:0000256" key="8">
    <source>
        <dbReference type="ARBA" id="ARBA00030855"/>
    </source>
</evidence>
<dbReference type="RefSeq" id="WP_022612598.1">
    <property type="nucleotide sequence ID" value="NZ_LK391965.1"/>
</dbReference>
<comment type="caution">
    <text evidence="10">The sequence shown here is derived from an EMBL/GenBank/DDBJ whole genome shotgun (WGS) entry which is preliminary data.</text>
</comment>
<keyword evidence="7 9" id="KW-0472">Membrane</keyword>
<dbReference type="GO" id="GO:0005886">
    <property type="term" value="C:plasma membrane"/>
    <property type="evidence" value="ECO:0007669"/>
    <property type="project" value="UniProtKB-SubCell"/>
</dbReference>
<feature type="transmembrane region" description="Helical" evidence="9">
    <location>
        <begin position="414"/>
        <end position="431"/>
    </location>
</feature>
<feature type="transmembrane region" description="Helical" evidence="9">
    <location>
        <begin position="238"/>
        <end position="261"/>
    </location>
</feature>
<evidence type="ECO:0000256" key="1">
    <source>
        <dbReference type="ARBA" id="ARBA00004429"/>
    </source>
</evidence>
<comment type="subcellular location">
    <subcellularLocation>
        <location evidence="1">Cell inner membrane</location>
        <topology evidence="1">Multi-pass membrane protein</topology>
    </subcellularLocation>
</comment>
<evidence type="ECO:0000256" key="5">
    <source>
        <dbReference type="ARBA" id="ARBA00022692"/>
    </source>
</evidence>
<dbReference type="AlphaFoldDB" id="A0AAV2VT99"/>
<keyword evidence="5 9" id="KW-0812">Transmembrane</keyword>
<dbReference type="EMBL" id="CAOF01000133">
    <property type="protein sequence ID" value="CCO47955.1"/>
    <property type="molecule type" value="Genomic_DNA"/>
</dbReference>
<dbReference type="GO" id="GO:0042910">
    <property type="term" value="F:xenobiotic transmembrane transporter activity"/>
    <property type="evidence" value="ECO:0007669"/>
    <property type="project" value="InterPro"/>
</dbReference>
<dbReference type="PIRSF" id="PIRSF006603">
    <property type="entry name" value="DinF"/>
    <property type="match status" value="1"/>
</dbReference>
<protein>
    <recommendedName>
        <fullName evidence="2">Multidrug resistance protein NorM</fullName>
    </recommendedName>
    <alternativeName>
        <fullName evidence="8">Na(+)/drug antiporter</fullName>
    </alternativeName>
</protein>
<dbReference type="PANTHER" id="PTHR43549">
    <property type="entry name" value="MULTIDRUG RESISTANCE PROTEIN YPNP-RELATED"/>
    <property type="match status" value="1"/>
</dbReference>
<feature type="transmembrane region" description="Helical" evidence="9">
    <location>
        <begin position="91"/>
        <end position="113"/>
    </location>
</feature>
<reference evidence="10 11" key="1">
    <citation type="journal article" date="2013" name="ISME J.">
        <title>Comparative genomics of pathogenic lineages of Vibrio nigripulchritudo identifies virulence-associated traits.</title>
        <authorList>
            <person name="Goudenege D."/>
            <person name="Labreuche Y."/>
            <person name="Krin E."/>
            <person name="Ansquer D."/>
            <person name="Mangenot S."/>
            <person name="Calteau A."/>
            <person name="Medigue C."/>
            <person name="Mazel D."/>
            <person name="Polz M.F."/>
            <person name="Le Roux F."/>
        </authorList>
    </citation>
    <scope>NUCLEOTIDE SEQUENCE [LARGE SCALE GENOMIC DNA]</scope>
    <source>
        <strain evidence="10 11">SOn1</strain>
    </source>
</reference>
<dbReference type="InterPro" id="IPR048279">
    <property type="entry name" value="MdtK-like"/>
</dbReference>
<proteinExistence type="predicted"/>
<evidence type="ECO:0000256" key="3">
    <source>
        <dbReference type="ARBA" id="ARBA00022448"/>
    </source>
</evidence>
<sequence length="465" mass="49960">MESPILSKPVRPALVAMAAPAAFGMLMTFMFQLVDTYFVGQLGTQPLAAMSFAYPVYFLVISLFMGTAAGVSAVVGKALGEQNSEKARTIASISILFFLITAMGLGALGLLSADQVFTLLGTPPDTLPLVKEYMIPLFIGMWALVGTLVANAALMAKGVMVSSTIIMAIGGVTNLVFDYLLIFGVGPFPEMHLEGAALATVISWLVILVLMVSLAYKESLFSFRVLFALIQSLKELKPVFRIGIPAIAAQVLTPFAVAIITRALSAHGEAAVAAYGIVTRIESLVLTGILALSVVMTPFVAQNYGAKKQDRLDKVIAISGRMTVYWGLLFFALVALASAPILSIFSNQPEVLAFGSSYFYFVGLTFPAYGLALITTSFFNGVEQPLSSLRITLVRSIILTIPLAWIGSYFGVSYVWAGIATANLIAAWYAGRKLNLWLKTQDSALIGHNPLSDYKRDFQVLLGKR</sequence>
<evidence type="ECO:0000313" key="10">
    <source>
        <dbReference type="EMBL" id="CCO47955.1"/>
    </source>
</evidence>
<feature type="transmembrane region" description="Helical" evidence="9">
    <location>
        <begin position="391"/>
        <end position="408"/>
    </location>
</feature>
<name>A0AAV2VT99_9VIBR</name>
<feature type="transmembrane region" description="Helical" evidence="9">
    <location>
        <begin position="165"/>
        <end position="185"/>
    </location>
</feature>
<dbReference type="PANTHER" id="PTHR43549:SF3">
    <property type="entry name" value="MULTIDRUG RESISTANCE PROTEIN YPNP-RELATED"/>
    <property type="match status" value="1"/>
</dbReference>
<keyword evidence="6 9" id="KW-1133">Transmembrane helix</keyword>
<evidence type="ECO:0000256" key="2">
    <source>
        <dbReference type="ARBA" id="ARBA00013489"/>
    </source>
</evidence>
<organism evidence="10 11">
    <name type="scientific">Vibrio nigripulchritudo SOn1</name>
    <dbReference type="NCBI Taxonomy" id="1238450"/>
    <lineage>
        <taxon>Bacteria</taxon>
        <taxon>Pseudomonadati</taxon>
        <taxon>Pseudomonadota</taxon>
        <taxon>Gammaproteobacteria</taxon>
        <taxon>Vibrionales</taxon>
        <taxon>Vibrionaceae</taxon>
        <taxon>Vibrio</taxon>
    </lineage>
</organism>
<evidence type="ECO:0000313" key="11">
    <source>
        <dbReference type="Proteomes" id="UP000018211"/>
    </source>
</evidence>
<evidence type="ECO:0000256" key="4">
    <source>
        <dbReference type="ARBA" id="ARBA00022475"/>
    </source>
</evidence>
<dbReference type="GO" id="GO:0015297">
    <property type="term" value="F:antiporter activity"/>
    <property type="evidence" value="ECO:0007669"/>
    <property type="project" value="InterPro"/>
</dbReference>
<feature type="transmembrane region" description="Helical" evidence="9">
    <location>
        <begin position="197"/>
        <end position="217"/>
    </location>
</feature>
<feature type="transmembrane region" description="Helical" evidence="9">
    <location>
        <begin position="281"/>
        <end position="301"/>
    </location>
</feature>
<gene>
    <name evidence="10" type="ORF">VIBNISOn1_410108</name>
</gene>
<dbReference type="Proteomes" id="UP000018211">
    <property type="component" value="Unassembled WGS sequence"/>
</dbReference>
<feature type="transmembrane region" description="Helical" evidence="9">
    <location>
        <begin position="322"/>
        <end position="346"/>
    </location>
</feature>
<dbReference type="NCBIfam" id="TIGR00797">
    <property type="entry name" value="matE"/>
    <property type="match status" value="1"/>
</dbReference>
<accession>A0AAV2VT99</accession>
<evidence type="ECO:0000256" key="7">
    <source>
        <dbReference type="ARBA" id="ARBA00023136"/>
    </source>
</evidence>
<feature type="transmembrane region" description="Helical" evidence="9">
    <location>
        <begin position="54"/>
        <end position="79"/>
    </location>
</feature>
<feature type="transmembrane region" description="Helical" evidence="9">
    <location>
        <begin position="133"/>
        <end position="153"/>
    </location>
</feature>
<dbReference type="Pfam" id="PF01554">
    <property type="entry name" value="MatE"/>
    <property type="match status" value="2"/>
</dbReference>
<feature type="transmembrane region" description="Helical" evidence="9">
    <location>
        <begin position="358"/>
        <end position="379"/>
    </location>
</feature>
<evidence type="ECO:0000256" key="9">
    <source>
        <dbReference type="SAM" id="Phobius"/>
    </source>
</evidence>
<dbReference type="InterPro" id="IPR002528">
    <property type="entry name" value="MATE_fam"/>
</dbReference>
<keyword evidence="3" id="KW-0813">Transport</keyword>
<keyword evidence="4" id="KW-1003">Cell membrane</keyword>
<evidence type="ECO:0000256" key="6">
    <source>
        <dbReference type="ARBA" id="ARBA00022989"/>
    </source>
</evidence>
<feature type="transmembrane region" description="Helical" evidence="9">
    <location>
        <begin position="12"/>
        <end position="34"/>
    </location>
</feature>